<proteinExistence type="predicted"/>
<evidence type="ECO:0000256" key="2">
    <source>
        <dbReference type="SAM" id="Phobius"/>
    </source>
</evidence>
<feature type="compositionally biased region" description="Polar residues" evidence="1">
    <location>
        <begin position="259"/>
        <end position="270"/>
    </location>
</feature>
<dbReference type="Proteomes" id="UP001270362">
    <property type="component" value="Unassembled WGS sequence"/>
</dbReference>
<evidence type="ECO:0000313" key="4">
    <source>
        <dbReference type="Proteomes" id="UP001270362"/>
    </source>
</evidence>
<feature type="region of interest" description="Disordered" evidence="1">
    <location>
        <begin position="1"/>
        <end position="47"/>
    </location>
</feature>
<feature type="transmembrane region" description="Helical" evidence="2">
    <location>
        <begin position="84"/>
        <end position="109"/>
    </location>
</feature>
<reference evidence="3" key="2">
    <citation type="submission" date="2023-06" db="EMBL/GenBank/DDBJ databases">
        <authorList>
            <consortium name="Lawrence Berkeley National Laboratory"/>
            <person name="Haridas S."/>
            <person name="Hensen N."/>
            <person name="Bonometti L."/>
            <person name="Westerberg I."/>
            <person name="Brannstrom I.O."/>
            <person name="Guillou S."/>
            <person name="Cros-Aarteil S."/>
            <person name="Calhoun S."/>
            <person name="Kuo A."/>
            <person name="Mondo S."/>
            <person name="Pangilinan J."/>
            <person name="Riley R."/>
            <person name="Labutti K."/>
            <person name="Andreopoulos B."/>
            <person name="Lipzen A."/>
            <person name="Chen C."/>
            <person name="Yanf M."/>
            <person name="Daum C."/>
            <person name="Ng V."/>
            <person name="Clum A."/>
            <person name="Steindorff A."/>
            <person name="Ohm R."/>
            <person name="Martin F."/>
            <person name="Silar P."/>
            <person name="Natvig D."/>
            <person name="Lalanne C."/>
            <person name="Gautier V."/>
            <person name="Ament-Velasquez S.L."/>
            <person name="Kruys A."/>
            <person name="Hutchinson M.I."/>
            <person name="Powell A.J."/>
            <person name="Barry K."/>
            <person name="Miller A.N."/>
            <person name="Grigoriev I.V."/>
            <person name="Debuchy R."/>
            <person name="Gladieux P."/>
            <person name="Thoren M.H."/>
            <person name="Johannesson H."/>
        </authorList>
    </citation>
    <scope>NUCLEOTIDE SEQUENCE</scope>
    <source>
        <strain evidence="3">CBS 314.62</strain>
    </source>
</reference>
<organism evidence="3 4">
    <name type="scientific">Podospora appendiculata</name>
    <dbReference type="NCBI Taxonomy" id="314037"/>
    <lineage>
        <taxon>Eukaryota</taxon>
        <taxon>Fungi</taxon>
        <taxon>Dikarya</taxon>
        <taxon>Ascomycota</taxon>
        <taxon>Pezizomycotina</taxon>
        <taxon>Sordariomycetes</taxon>
        <taxon>Sordariomycetidae</taxon>
        <taxon>Sordariales</taxon>
        <taxon>Podosporaceae</taxon>
        <taxon>Podospora</taxon>
    </lineage>
</organism>
<accession>A0AAE0X9F0</accession>
<feature type="compositionally biased region" description="Pro residues" evidence="1">
    <location>
        <begin position="1"/>
        <end position="14"/>
    </location>
</feature>
<evidence type="ECO:0000256" key="1">
    <source>
        <dbReference type="SAM" id="MobiDB-lite"/>
    </source>
</evidence>
<dbReference type="AlphaFoldDB" id="A0AAE0X9F0"/>
<keyword evidence="4" id="KW-1185">Reference proteome</keyword>
<keyword evidence="2" id="KW-0472">Membrane</keyword>
<keyword evidence="2" id="KW-1133">Transmembrane helix</keyword>
<feature type="transmembrane region" description="Helical" evidence="2">
    <location>
        <begin position="161"/>
        <end position="179"/>
    </location>
</feature>
<keyword evidence="2" id="KW-0812">Transmembrane</keyword>
<gene>
    <name evidence="3" type="ORF">B0T22DRAFT_439867</name>
</gene>
<reference evidence="3" key="1">
    <citation type="journal article" date="2023" name="Mol. Phylogenet. Evol.">
        <title>Genome-scale phylogeny and comparative genomics of the fungal order Sordariales.</title>
        <authorList>
            <person name="Hensen N."/>
            <person name="Bonometti L."/>
            <person name="Westerberg I."/>
            <person name="Brannstrom I.O."/>
            <person name="Guillou S."/>
            <person name="Cros-Aarteil S."/>
            <person name="Calhoun S."/>
            <person name="Haridas S."/>
            <person name="Kuo A."/>
            <person name="Mondo S."/>
            <person name="Pangilinan J."/>
            <person name="Riley R."/>
            <person name="LaButti K."/>
            <person name="Andreopoulos B."/>
            <person name="Lipzen A."/>
            <person name="Chen C."/>
            <person name="Yan M."/>
            <person name="Daum C."/>
            <person name="Ng V."/>
            <person name="Clum A."/>
            <person name="Steindorff A."/>
            <person name="Ohm R.A."/>
            <person name="Martin F."/>
            <person name="Silar P."/>
            <person name="Natvig D.O."/>
            <person name="Lalanne C."/>
            <person name="Gautier V."/>
            <person name="Ament-Velasquez S.L."/>
            <person name="Kruys A."/>
            <person name="Hutchinson M.I."/>
            <person name="Powell A.J."/>
            <person name="Barry K."/>
            <person name="Miller A.N."/>
            <person name="Grigoriev I.V."/>
            <person name="Debuchy R."/>
            <person name="Gladieux P."/>
            <person name="Hiltunen Thoren M."/>
            <person name="Johannesson H."/>
        </authorList>
    </citation>
    <scope>NUCLEOTIDE SEQUENCE</scope>
    <source>
        <strain evidence="3">CBS 314.62</strain>
    </source>
</reference>
<sequence>MADQVPPLPRPPPQAAQTRPQLGRRQSRFTEEIQEPAPAPPPPRMQEYTPANSIYEPAVEDYHAYIINSGFHGTGGGASTSTQMILRGVAGCIHGAVCVMLMAVMVQFLSQWRGDWFRYMSWALLLRLVLGIGYLAVFMVYVGFGRVFPFGFTYWSMKPGYAGPVVYLFLWLLGVWNLMHTAIRRHRLGNGVRHYIAVVPSLSLSRGGGNSSQSLHLSHGGGPTGRPSRLRAWRMRRQERNRTGALRVDDPEDTLPISRGTTLENTSSPAISLHEQRPTENKARSLTTTTTGSSHGGRKSEERGVGSGTEVLGTALSPPPGELKL</sequence>
<name>A0AAE0X9F0_9PEZI</name>
<dbReference type="EMBL" id="JAULSO010000002">
    <property type="protein sequence ID" value="KAK3688313.1"/>
    <property type="molecule type" value="Genomic_DNA"/>
</dbReference>
<feature type="transmembrane region" description="Helical" evidence="2">
    <location>
        <begin position="121"/>
        <end position="141"/>
    </location>
</feature>
<feature type="compositionally biased region" description="Low complexity" evidence="1">
    <location>
        <begin position="205"/>
        <end position="218"/>
    </location>
</feature>
<comment type="caution">
    <text evidence="3">The sequence shown here is derived from an EMBL/GenBank/DDBJ whole genome shotgun (WGS) entry which is preliminary data.</text>
</comment>
<feature type="region of interest" description="Disordered" evidence="1">
    <location>
        <begin position="205"/>
        <end position="325"/>
    </location>
</feature>
<protein>
    <submittedName>
        <fullName evidence="3">Uncharacterized protein</fullName>
    </submittedName>
</protein>
<evidence type="ECO:0000313" key="3">
    <source>
        <dbReference type="EMBL" id="KAK3688313.1"/>
    </source>
</evidence>
<feature type="compositionally biased region" description="Basic and acidic residues" evidence="1">
    <location>
        <begin position="274"/>
        <end position="283"/>
    </location>
</feature>